<dbReference type="Pfam" id="PF18315">
    <property type="entry name" value="VCH_CASS14"/>
    <property type="match status" value="1"/>
</dbReference>
<reference evidence="2 3" key="1">
    <citation type="journal article" date="2016" name="Sci. Rep.">
        <title>Whole genome sequencing identifies a novel species of the genus Capnocytophaga isolated from dog and cat bite wounds in humans.</title>
        <authorList>
            <person name="Zangenah S."/>
            <person name="Abbasi N."/>
            <person name="Andersson A.F."/>
            <person name="Bergman P."/>
        </authorList>
    </citation>
    <scope>NUCLEOTIDE SEQUENCE [LARGE SCALE GENOMIC DNA]</scope>
    <source>
        <strain evidence="2 3">W5</strain>
    </source>
</reference>
<accession>A0ABW8QAU2</accession>
<dbReference type="Proteomes" id="UP001622370">
    <property type="component" value="Unassembled WGS sequence"/>
</dbReference>
<dbReference type="InterPro" id="IPR040614">
    <property type="entry name" value="VCH_CASS14"/>
</dbReference>
<keyword evidence="3" id="KW-1185">Reference proteome</keyword>
<evidence type="ECO:0000259" key="1">
    <source>
        <dbReference type="Pfam" id="PF18315"/>
    </source>
</evidence>
<feature type="domain" description="Integron cassette protein VCH-CASS1 chain" evidence="1">
    <location>
        <begin position="11"/>
        <end position="101"/>
    </location>
</feature>
<gene>
    <name evidence="2" type="ORF">ACI76L_05480</name>
</gene>
<comment type="caution">
    <text evidence="2">The sequence shown here is derived from an EMBL/GenBank/DDBJ whole genome shotgun (WGS) entry which is preliminary data.</text>
</comment>
<name>A0ABW8QAU2_9FLAO</name>
<evidence type="ECO:0000313" key="2">
    <source>
        <dbReference type="EMBL" id="MFK8293225.1"/>
    </source>
</evidence>
<dbReference type="EMBL" id="JBJGWJ010000003">
    <property type="protein sequence ID" value="MFK8293225.1"/>
    <property type="molecule type" value="Genomic_DNA"/>
</dbReference>
<evidence type="ECO:0000313" key="3">
    <source>
        <dbReference type="Proteomes" id="UP001622370"/>
    </source>
</evidence>
<dbReference type="Gene3D" id="3.30.920.70">
    <property type="match status" value="1"/>
</dbReference>
<proteinExistence type="predicted"/>
<protein>
    <recommendedName>
        <fullName evidence="1">Integron cassette protein VCH-CASS1 chain domain-containing protein</fullName>
    </recommendedName>
</protein>
<dbReference type="RefSeq" id="WP_212905474.1">
    <property type="nucleotide sequence ID" value="NZ_BOQF01000001.1"/>
</dbReference>
<organism evidence="2 3">
    <name type="scientific">Capnocytophaga stomatis</name>
    <dbReference type="NCBI Taxonomy" id="1848904"/>
    <lineage>
        <taxon>Bacteria</taxon>
        <taxon>Pseudomonadati</taxon>
        <taxon>Bacteroidota</taxon>
        <taxon>Flavobacteriia</taxon>
        <taxon>Flavobacteriales</taxon>
        <taxon>Flavobacteriaceae</taxon>
        <taxon>Capnocytophaga</taxon>
    </lineage>
</organism>
<sequence>MAIQIDNLKVLQEYLKGVFDRANHHAQDVEGVSLALIGAILWKSDTSKIDVREYKGSPANMIWFEVNSNRYVLNYNHTTYKIDLKRRTSKGDLIESFDNKSTYQEIMKIFKDL</sequence>